<proteinExistence type="predicted"/>
<accession>A0A087ACU7</accession>
<evidence type="ECO:0000313" key="3">
    <source>
        <dbReference type="EMBL" id="KFI56597.1"/>
    </source>
</evidence>
<gene>
    <name evidence="3" type="ORF">BCAL_0195</name>
</gene>
<dbReference type="OrthoDB" id="3189329at2"/>
<evidence type="ECO:0000256" key="1">
    <source>
        <dbReference type="SAM" id="MobiDB-lite"/>
    </source>
</evidence>
<dbReference type="NCBIfam" id="TIGR01665">
    <property type="entry name" value="put_anti_recept"/>
    <property type="match status" value="1"/>
</dbReference>
<dbReference type="Proteomes" id="UP000029072">
    <property type="component" value="Unassembled WGS sequence"/>
</dbReference>
<name>A0A087ACU7_9BIFI</name>
<sequence length="819" mass="88509">MLFHHYDGRNRPASNLTVLSAVRTQATDGSDSLDLTVIGDIQRNDIILYQDAGTWHETICASVKSTRAEGMPVTVARLVPSMRELDDSVYLTGWDPENITPQAMLERILSGSRWQAGHIDEPSLATSASFEFEHASGLEALQQLTDTFGYEIDQHVTLDPGHTTVTGRYVDLHRHRGGDTGKRFTYGKDLTEVERVVGDHPVITRLYAYGKEIDTTTGSGDEQTTRSKLTIESVNNGKPYLDADRSVQEAFGVPGPDGTPQPRIGYVEDTDIDDPNQLLAYAQAQLAQRTVPQITYTASVAVMGLTGVGVGDTVQIVDTSWPEPLRLSGRILKLKRDLMGGADDAEITLGSIIPSLSRHQSQVEADVQKIWNSKGSWDAAANVDSSWLDGVINGLNTLMNQTGGYTYLVPNEGIYVYDKPKDQNPTQVIQIGGGYYRVANSRKSDGTWDWRTMATGSGLVADLIYTGTIKGRNLTINLSTGEVNFQGGRISDDQGHYWDLNSGTMDLGTGEIRIDGTMAGHSFTTIIDGSGFRITEGGSEVGGLMIDDQGELALRGVTLGNSDNDYIQNNNNSIDMYSNGSKLFSIEGSASSYNGWLNMICANYSPFLFTGDKGGYPNSTIIYPGNGDTGSSIVLEPNAINLQQSSAGLTLSTDGWAGVYGLELSYGSTNRLDMKDGSTNLIHDSDSRVDLAGSYAALVYGNNHVQVTGSGIGFTPSISNASLTMQNRLDTQLTTLADNGVDLDQPDIAYNQLPISVTEIDIPTIHDALRALADGDTATAKQLLDEFEANAPTLSQSDLDKMNIPRPDPSLSHTLAFRS</sequence>
<dbReference type="eggNOG" id="COG4926">
    <property type="taxonomic scope" value="Bacteria"/>
</dbReference>
<dbReference type="Pfam" id="PF06605">
    <property type="entry name" value="Prophage_tail"/>
    <property type="match status" value="1"/>
</dbReference>
<dbReference type="RefSeq" id="WP_052119303.1">
    <property type="nucleotide sequence ID" value="NZ_JDUV01000027.1"/>
</dbReference>
<dbReference type="EMBL" id="JGYS01000001">
    <property type="protein sequence ID" value="KFI56597.1"/>
    <property type="molecule type" value="Genomic_DNA"/>
</dbReference>
<feature type="domain" description="Tail spike" evidence="2">
    <location>
        <begin position="84"/>
        <end position="362"/>
    </location>
</feature>
<comment type="caution">
    <text evidence="3">The sequence shown here is derived from an EMBL/GenBank/DDBJ whole genome shotgun (WGS) entry which is preliminary data.</text>
</comment>
<dbReference type="InterPro" id="IPR010572">
    <property type="entry name" value="Tail_dom"/>
</dbReference>
<evidence type="ECO:0000313" key="4">
    <source>
        <dbReference type="Proteomes" id="UP000029072"/>
    </source>
</evidence>
<reference evidence="3 4" key="1">
    <citation type="submission" date="2014-03" db="EMBL/GenBank/DDBJ databases">
        <title>Genomics of Bifidobacteria.</title>
        <authorList>
            <person name="Ventura M."/>
            <person name="Milani C."/>
            <person name="Lugli G.A."/>
        </authorList>
    </citation>
    <scope>NUCLEOTIDE SEQUENCE [LARGE SCALE GENOMIC DNA]</scope>
    <source>
        <strain evidence="3 4">DSM 23973</strain>
    </source>
</reference>
<organism evidence="3 4">
    <name type="scientific">Bifidobacterium callitrichos DSM 23973</name>
    <dbReference type="NCBI Taxonomy" id="1437609"/>
    <lineage>
        <taxon>Bacteria</taxon>
        <taxon>Bacillati</taxon>
        <taxon>Actinomycetota</taxon>
        <taxon>Actinomycetes</taxon>
        <taxon>Bifidobacteriales</taxon>
        <taxon>Bifidobacteriaceae</taxon>
        <taxon>Bifidobacterium</taxon>
    </lineage>
</organism>
<dbReference type="InterPro" id="IPR007119">
    <property type="entry name" value="Phage_tail_spike_N"/>
</dbReference>
<protein>
    <submittedName>
        <fullName evidence="3">Tail protein</fullName>
    </submittedName>
</protein>
<dbReference type="STRING" id="1437609.BCAL_0195"/>
<feature type="region of interest" description="Disordered" evidence="1">
    <location>
        <begin position="797"/>
        <end position="819"/>
    </location>
</feature>
<dbReference type="AlphaFoldDB" id="A0A087ACU7"/>
<evidence type="ECO:0000259" key="2">
    <source>
        <dbReference type="Pfam" id="PF06605"/>
    </source>
</evidence>